<dbReference type="Pfam" id="PF07714">
    <property type="entry name" value="PK_Tyr_Ser-Thr"/>
    <property type="match status" value="1"/>
</dbReference>
<evidence type="ECO:0000256" key="9">
    <source>
        <dbReference type="ARBA" id="ARBA00022741"/>
    </source>
</evidence>
<dbReference type="Gene3D" id="1.10.510.10">
    <property type="entry name" value="Transferase(Phosphotransferase) domain 1"/>
    <property type="match status" value="2"/>
</dbReference>
<keyword evidence="6" id="KW-0808">Transferase</keyword>
<dbReference type="SUPFAM" id="SSF101447">
    <property type="entry name" value="Formin homology 2 domain (FH2 domain)"/>
    <property type="match status" value="1"/>
</dbReference>
<feature type="domain" description="FH2" evidence="19">
    <location>
        <begin position="615"/>
        <end position="1003"/>
    </location>
</feature>
<dbReference type="FunFam" id="3.30.200.20:FF:000039">
    <property type="entry name" value="receptor-like protein kinase FERONIA"/>
    <property type="match status" value="1"/>
</dbReference>
<dbReference type="InterPro" id="IPR000719">
    <property type="entry name" value="Prot_kinase_dom"/>
</dbReference>
<dbReference type="PROSITE" id="PS00108">
    <property type="entry name" value="PROTEIN_KINASE_ST"/>
    <property type="match status" value="2"/>
</dbReference>
<evidence type="ECO:0000256" key="6">
    <source>
        <dbReference type="ARBA" id="ARBA00022679"/>
    </source>
</evidence>
<keyword evidence="5" id="KW-0723">Serine/threonine-protein kinase</keyword>
<dbReference type="InterPro" id="IPR042201">
    <property type="entry name" value="FH2_Formin_sf"/>
</dbReference>
<dbReference type="GO" id="GO:0005886">
    <property type="term" value="C:plasma membrane"/>
    <property type="evidence" value="ECO:0007669"/>
    <property type="project" value="UniProtKB-SubCell"/>
</dbReference>
<keyword evidence="8" id="KW-0732">Signal</keyword>
<dbReference type="FunFam" id="1.10.510.10:FF:000240">
    <property type="entry name" value="Lectin-domain containing receptor kinase A4.3"/>
    <property type="match status" value="2"/>
</dbReference>
<dbReference type="InterPro" id="IPR001245">
    <property type="entry name" value="Ser-Thr/Tyr_kinase_cat_dom"/>
</dbReference>
<evidence type="ECO:0000256" key="3">
    <source>
        <dbReference type="ARBA" id="ARBA00010217"/>
    </source>
</evidence>
<dbReference type="PROSITE" id="PS00107">
    <property type="entry name" value="PROTEIN_KINASE_ATP"/>
    <property type="match status" value="1"/>
</dbReference>
<dbReference type="GO" id="GO:0004714">
    <property type="term" value="F:transmembrane receptor protein tyrosine kinase activity"/>
    <property type="evidence" value="ECO:0007669"/>
    <property type="project" value="InterPro"/>
</dbReference>
<comment type="similarity">
    <text evidence="2">In the N-terminal section; belongs to the leguminous lectin family.</text>
</comment>
<dbReference type="Proteomes" id="UP001177003">
    <property type="component" value="Chromosome 5"/>
</dbReference>
<dbReference type="Pfam" id="PF02181">
    <property type="entry name" value="FH2"/>
    <property type="match status" value="1"/>
</dbReference>
<evidence type="ECO:0000256" key="16">
    <source>
        <dbReference type="PROSITE-ProRule" id="PRU10141"/>
    </source>
</evidence>
<dbReference type="InterPro" id="IPR011009">
    <property type="entry name" value="Kinase-like_dom_sf"/>
</dbReference>
<keyword evidence="15" id="KW-0325">Glycoprotein</keyword>
<dbReference type="InterPro" id="IPR008271">
    <property type="entry name" value="Ser/Thr_kinase_AS"/>
</dbReference>
<proteinExistence type="inferred from homology"/>
<organism evidence="20 21">
    <name type="scientific">Lactuca saligna</name>
    <name type="common">Willowleaf lettuce</name>
    <dbReference type="NCBI Taxonomy" id="75948"/>
    <lineage>
        <taxon>Eukaryota</taxon>
        <taxon>Viridiplantae</taxon>
        <taxon>Streptophyta</taxon>
        <taxon>Embryophyta</taxon>
        <taxon>Tracheophyta</taxon>
        <taxon>Spermatophyta</taxon>
        <taxon>Magnoliopsida</taxon>
        <taxon>eudicotyledons</taxon>
        <taxon>Gunneridae</taxon>
        <taxon>Pentapetalae</taxon>
        <taxon>asterids</taxon>
        <taxon>campanulids</taxon>
        <taxon>Asterales</taxon>
        <taxon>Asteraceae</taxon>
        <taxon>Cichorioideae</taxon>
        <taxon>Cichorieae</taxon>
        <taxon>Lactucinae</taxon>
        <taxon>Lactuca</taxon>
    </lineage>
</organism>
<keyword evidence="10" id="KW-0418">Kinase</keyword>
<evidence type="ECO:0000259" key="19">
    <source>
        <dbReference type="PROSITE" id="PS51444"/>
    </source>
</evidence>
<gene>
    <name evidence="20" type="ORF">LSALG_LOCUS24352</name>
</gene>
<evidence type="ECO:0000256" key="8">
    <source>
        <dbReference type="ARBA" id="ARBA00022729"/>
    </source>
</evidence>
<evidence type="ECO:0000256" key="11">
    <source>
        <dbReference type="ARBA" id="ARBA00022840"/>
    </source>
</evidence>
<dbReference type="InterPro" id="IPR017441">
    <property type="entry name" value="Protein_kinase_ATP_BS"/>
</dbReference>
<evidence type="ECO:0000256" key="7">
    <source>
        <dbReference type="ARBA" id="ARBA00022692"/>
    </source>
</evidence>
<dbReference type="PROSITE" id="PS51444">
    <property type="entry name" value="FH2"/>
    <property type="match status" value="1"/>
</dbReference>
<dbReference type="AlphaFoldDB" id="A0AA36E7A0"/>
<dbReference type="GO" id="GO:0009506">
    <property type="term" value="C:plasmodesma"/>
    <property type="evidence" value="ECO:0007669"/>
    <property type="project" value="TreeGrafter"/>
</dbReference>
<evidence type="ECO:0000313" key="20">
    <source>
        <dbReference type="EMBL" id="CAI9284847.1"/>
    </source>
</evidence>
<evidence type="ECO:0000256" key="2">
    <source>
        <dbReference type="ARBA" id="ARBA00008536"/>
    </source>
</evidence>
<evidence type="ECO:0000313" key="21">
    <source>
        <dbReference type="Proteomes" id="UP001177003"/>
    </source>
</evidence>
<name>A0AA36E7A0_LACSI</name>
<evidence type="ECO:0000256" key="14">
    <source>
        <dbReference type="ARBA" id="ARBA00023170"/>
    </source>
</evidence>
<keyword evidence="14" id="KW-0675">Receptor</keyword>
<dbReference type="PANTHER" id="PTHR27003">
    <property type="entry name" value="OS07G0166700 PROTEIN"/>
    <property type="match status" value="1"/>
</dbReference>
<reference evidence="20" key="1">
    <citation type="submission" date="2023-04" db="EMBL/GenBank/DDBJ databases">
        <authorList>
            <person name="Vijverberg K."/>
            <person name="Xiong W."/>
            <person name="Schranz E."/>
        </authorList>
    </citation>
    <scope>NUCLEOTIDE SEQUENCE</scope>
</reference>
<dbReference type="PANTHER" id="PTHR27003:SF467">
    <property type="entry name" value="PROTEIN KINASE DOMAIN-CONTAINING PROTEIN"/>
    <property type="match status" value="1"/>
</dbReference>
<evidence type="ECO:0000259" key="18">
    <source>
        <dbReference type="PROSITE" id="PS50011"/>
    </source>
</evidence>
<evidence type="ECO:0000256" key="1">
    <source>
        <dbReference type="ARBA" id="ARBA00004251"/>
    </source>
</evidence>
<dbReference type="EMBL" id="OX465081">
    <property type="protein sequence ID" value="CAI9284847.1"/>
    <property type="molecule type" value="Genomic_DNA"/>
</dbReference>
<keyword evidence="21" id="KW-1185">Reference proteome</keyword>
<keyword evidence="4" id="KW-1003">Cell membrane</keyword>
<comment type="subcellular location">
    <subcellularLocation>
        <location evidence="1">Cell membrane</location>
        <topology evidence="1">Single-pass type I membrane protein</topology>
    </subcellularLocation>
</comment>
<protein>
    <recommendedName>
        <fullName evidence="17">Formin-like protein</fullName>
    </recommendedName>
</protein>
<feature type="domain" description="Protein kinase" evidence="18">
    <location>
        <begin position="323"/>
        <end position="598"/>
    </location>
</feature>
<evidence type="ECO:0000256" key="5">
    <source>
        <dbReference type="ARBA" id="ARBA00022527"/>
    </source>
</evidence>
<dbReference type="InterPro" id="IPR015425">
    <property type="entry name" value="FH2_Formin"/>
</dbReference>
<keyword evidence="7" id="KW-0812">Transmembrane</keyword>
<evidence type="ECO:0000256" key="15">
    <source>
        <dbReference type="ARBA" id="ARBA00023180"/>
    </source>
</evidence>
<keyword evidence="12" id="KW-1133">Transmembrane helix</keyword>
<keyword evidence="11 16" id="KW-0067">ATP-binding</keyword>
<accession>A0AA36E7A0</accession>
<feature type="binding site" evidence="16">
    <location>
        <position position="355"/>
    </location>
    <ligand>
        <name>ATP</name>
        <dbReference type="ChEBI" id="CHEBI:30616"/>
    </ligand>
</feature>
<dbReference type="GO" id="GO:0005524">
    <property type="term" value="F:ATP binding"/>
    <property type="evidence" value="ECO:0007669"/>
    <property type="project" value="UniProtKB-UniRule"/>
</dbReference>
<sequence>MSALNQFEHLRIPLEDIRSATNDFSEVNCIGAGGFGKLYKGVLFLSGEPITVAANHLDRTSGQGDAEFWMEVTMLSSYKHKNIVSLLGFCDEKGEKILVYEYASNNSLDLHLDSKDLTWVRRLRICIGAARGLEYLHYSVGAQHRVLHRDIKSSNILLDEDWNGKIAGLGLSIISPANIPNTFLITNSIGTYGYTDPEYMKTGVLTKESDVYSFGVVLFEVLCGRLCYQINDKPRQSLTKLVKQYYKQNKLNEIIWIGIKDEINPASLKAFATIAYQCLKSKREERPLMADVLTNLENALTYQIYAEGTKISLRDIQLATNYFASNKCIGEGGFGKVYMGELLHSGGHIMTVAVKRLNPTNEHGNRGFKNERNLSQYRNGNIVNLLGYCDDDNEKILVYEYAAKRSLDFYLNNYDLRWVRRLKICIGAASGLVYLHNPDGYQESVWHLDIKSGNILLDENWNAKITDFGLSKFIVANQEKKTVISGAVGTPGYCDPVYIETGSPTKESDIYSFGVVLFEMLCGRLNTPNKYEHRSLAELTRNCYEKSDLSGIIFGNIKDEISPSSLRSFVTIAYRCLRRDREERPSMKEILTTLEIALECQVAPLNLTPPPTPSSKSNNEYQRSLKPLLWETTRATVGSLWDVSHKHGSRVPEMDISELDMLFSKYKDSAQPGYKTPKLENLFWVHPDRASSCRIMLQDIKLPIADIINAILALDSSDVNVDQVYDLNEFCPTNEEMEMLSNYAGDKEILGECEQFFLECAKIPRMNSKLQVFAFAITFSRRVNNFRDTLNIIKDVNKEIKESTKLAKIMQIILMLGNKLNAGIAQGSAEGFKLGSLERLGYTWARDKNITLLHFLCKVIAEQTPELLYFYNDMTHLQDAYWIQIKDLYDEKSAIINSFQKVKQEFSSSVSDGSVSAKFRKALRPFLDSADAKLPSLISLFDEVYLDIESLVIYFGEDPDYYSWRQVITSLVNFIELFKKAHNHNKMKVDARKMKLETNGDEE</sequence>
<dbReference type="SMART" id="SM00498">
    <property type="entry name" value="FH2"/>
    <property type="match status" value="1"/>
</dbReference>
<dbReference type="Gene3D" id="1.20.58.2220">
    <property type="entry name" value="Formin, FH2 domain"/>
    <property type="match status" value="1"/>
</dbReference>
<evidence type="ECO:0000256" key="13">
    <source>
        <dbReference type="ARBA" id="ARBA00023136"/>
    </source>
</evidence>
<evidence type="ECO:0000256" key="10">
    <source>
        <dbReference type="ARBA" id="ARBA00022777"/>
    </source>
</evidence>
<dbReference type="GO" id="GO:0002229">
    <property type="term" value="P:defense response to oomycetes"/>
    <property type="evidence" value="ECO:0007669"/>
    <property type="project" value="UniProtKB-ARBA"/>
</dbReference>
<keyword evidence="13" id="KW-0472">Membrane</keyword>
<dbReference type="Gene3D" id="3.30.200.20">
    <property type="entry name" value="Phosphorylase Kinase, domain 1"/>
    <property type="match status" value="2"/>
</dbReference>
<keyword evidence="9 16" id="KW-0547">Nucleotide-binding</keyword>
<dbReference type="GO" id="GO:0004674">
    <property type="term" value="F:protein serine/threonine kinase activity"/>
    <property type="evidence" value="ECO:0007669"/>
    <property type="project" value="UniProtKB-KW"/>
</dbReference>
<evidence type="ECO:0000256" key="17">
    <source>
        <dbReference type="RuleBase" id="RU361260"/>
    </source>
</evidence>
<dbReference type="Pfam" id="PF00069">
    <property type="entry name" value="Pkinase"/>
    <property type="match status" value="1"/>
</dbReference>
<dbReference type="InterPro" id="IPR045272">
    <property type="entry name" value="ANXUR1/2-like"/>
</dbReference>
<dbReference type="PROSITE" id="PS50011">
    <property type="entry name" value="PROTEIN_KINASE_DOM"/>
    <property type="match status" value="2"/>
</dbReference>
<comment type="similarity">
    <text evidence="3">In the C-terminal section; belongs to the protein kinase superfamily. Ser/Thr protein kinase family.</text>
</comment>
<feature type="domain" description="Protein kinase" evidence="18">
    <location>
        <begin position="24"/>
        <end position="300"/>
    </location>
</feature>
<evidence type="ECO:0000256" key="4">
    <source>
        <dbReference type="ARBA" id="ARBA00022475"/>
    </source>
</evidence>
<dbReference type="SMART" id="SM00220">
    <property type="entry name" value="S_TKc"/>
    <property type="match status" value="2"/>
</dbReference>
<evidence type="ECO:0000256" key="12">
    <source>
        <dbReference type="ARBA" id="ARBA00022989"/>
    </source>
</evidence>
<dbReference type="SUPFAM" id="SSF56112">
    <property type="entry name" value="Protein kinase-like (PK-like)"/>
    <property type="match status" value="2"/>
</dbReference>
<comment type="similarity">
    <text evidence="17">Belongs to the formin-like family.</text>
</comment>